<name>X0X763_9ZZZZ</name>
<comment type="caution">
    <text evidence="1">The sequence shown here is derived from an EMBL/GenBank/DDBJ whole genome shotgun (WGS) entry which is preliminary data.</text>
</comment>
<reference evidence="1" key="1">
    <citation type="journal article" date="2014" name="Front. Microbiol.">
        <title>High frequency of phylogenetically diverse reductive dehalogenase-homologous genes in deep subseafloor sedimentary metagenomes.</title>
        <authorList>
            <person name="Kawai M."/>
            <person name="Futagami T."/>
            <person name="Toyoda A."/>
            <person name="Takaki Y."/>
            <person name="Nishi S."/>
            <person name="Hori S."/>
            <person name="Arai W."/>
            <person name="Tsubouchi T."/>
            <person name="Morono Y."/>
            <person name="Uchiyama I."/>
            <person name="Ito T."/>
            <person name="Fujiyama A."/>
            <person name="Inagaki F."/>
            <person name="Takami H."/>
        </authorList>
    </citation>
    <scope>NUCLEOTIDE SEQUENCE</scope>
    <source>
        <strain evidence="1">Expedition CK06-06</strain>
    </source>
</reference>
<accession>X0X763</accession>
<sequence>LFNKYIQDEDNSILEVYCDNLKRDEIKELLALLEDIYFKYISVDEKSIKAIKEGNYREIYQAKKRLEKEGFSWSG</sequence>
<organism evidence="1">
    <name type="scientific">marine sediment metagenome</name>
    <dbReference type="NCBI Taxonomy" id="412755"/>
    <lineage>
        <taxon>unclassified sequences</taxon>
        <taxon>metagenomes</taxon>
        <taxon>ecological metagenomes</taxon>
    </lineage>
</organism>
<protein>
    <submittedName>
        <fullName evidence="1">Uncharacterized protein</fullName>
    </submittedName>
</protein>
<gene>
    <name evidence="1" type="ORF">S01H1_72108</name>
</gene>
<feature type="non-terminal residue" evidence="1">
    <location>
        <position position="1"/>
    </location>
</feature>
<dbReference type="EMBL" id="BARS01048063">
    <property type="protein sequence ID" value="GAG32468.1"/>
    <property type="molecule type" value="Genomic_DNA"/>
</dbReference>
<proteinExistence type="predicted"/>
<dbReference type="AlphaFoldDB" id="X0X763"/>
<evidence type="ECO:0000313" key="1">
    <source>
        <dbReference type="EMBL" id="GAG32468.1"/>
    </source>
</evidence>